<dbReference type="InterPro" id="IPR008929">
    <property type="entry name" value="Chondroitin_lyas"/>
</dbReference>
<dbReference type="PANTHER" id="PTHR37322">
    <property type="match status" value="1"/>
</dbReference>
<feature type="chain" id="PRO_5008100333" description="Lyase" evidence="5">
    <location>
        <begin position="20"/>
        <end position="747"/>
    </location>
</feature>
<evidence type="ECO:0000256" key="2">
    <source>
        <dbReference type="ARBA" id="ARBA00006699"/>
    </source>
</evidence>
<dbReference type="STRING" id="1826909.A5893_16170"/>
<dbReference type="Gene3D" id="2.70.98.10">
    <property type="match status" value="1"/>
</dbReference>
<dbReference type="SUPFAM" id="SSF74650">
    <property type="entry name" value="Galactose mutarotase-like"/>
    <property type="match status" value="1"/>
</dbReference>
<gene>
    <name evidence="9" type="ORF">A5893_16170</name>
</gene>
<dbReference type="Pfam" id="PF02278">
    <property type="entry name" value="Lyase_8"/>
    <property type="match status" value="1"/>
</dbReference>
<dbReference type="SUPFAM" id="SSF49785">
    <property type="entry name" value="Galactose-binding domain-like"/>
    <property type="match status" value="1"/>
</dbReference>
<dbReference type="GO" id="GO:0005576">
    <property type="term" value="C:extracellular region"/>
    <property type="evidence" value="ECO:0007669"/>
    <property type="project" value="InterPro"/>
</dbReference>
<evidence type="ECO:0000256" key="1">
    <source>
        <dbReference type="ARBA" id="ARBA00001913"/>
    </source>
</evidence>
<dbReference type="InterPro" id="IPR015176">
    <property type="entry name" value="Lyase_N"/>
</dbReference>
<evidence type="ECO:0000259" key="6">
    <source>
        <dbReference type="Pfam" id="PF02278"/>
    </source>
</evidence>
<feature type="domain" description="Lyase catalytic" evidence="8">
    <location>
        <begin position="303"/>
        <end position="535"/>
    </location>
</feature>
<dbReference type="OrthoDB" id="6394136at2"/>
<evidence type="ECO:0000313" key="9">
    <source>
        <dbReference type="EMBL" id="OAQ38322.1"/>
    </source>
</evidence>
<accession>A0A179DC10</accession>
<comment type="similarity">
    <text evidence="2">Belongs to the polysaccharide lyase 8 family.</text>
</comment>
<evidence type="ECO:0000256" key="5">
    <source>
        <dbReference type="SAM" id="SignalP"/>
    </source>
</evidence>
<evidence type="ECO:0000259" key="8">
    <source>
        <dbReference type="Pfam" id="PF09093"/>
    </source>
</evidence>
<dbReference type="EMBL" id="LWHJ01000031">
    <property type="protein sequence ID" value="OAQ38322.1"/>
    <property type="molecule type" value="Genomic_DNA"/>
</dbReference>
<dbReference type="GO" id="GO:0016837">
    <property type="term" value="F:carbon-oxygen lyase activity, acting on polysaccharides"/>
    <property type="evidence" value="ECO:0007669"/>
    <property type="project" value="UniProtKB-ARBA"/>
</dbReference>
<feature type="domain" description="Lyase N-terminal" evidence="7">
    <location>
        <begin position="24"/>
        <end position="184"/>
    </location>
</feature>
<dbReference type="PANTHER" id="PTHR37322:SF3">
    <property type="entry name" value="CHONDROITIN SULFATE ABC EXOLYASE"/>
    <property type="match status" value="1"/>
</dbReference>
<dbReference type="Gene3D" id="2.60.120.430">
    <property type="entry name" value="Galactose-binding lectin"/>
    <property type="match status" value="1"/>
</dbReference>
<protein>
    <recommendedName>
        <fullName evidence="11">Lyase</fullName>
    </recommendedName>
</protein>
<sequence>MKKLLIINILICASFWASAQIIFTDFENGSLTNFSTNGATGLGFNNEHVKSGTKALEWTAENGKKLIVTNLNIPANDVNKNASAGAELFIYNAEPSTDRLIFEFTDKAGNVKRTGTMLLNFKGWRDYHRNYKKDYNNGELMLGSDRFLLNECRITYLQGPGSSGTKKFYFDNFTFIGDTETRQPGPHMALDYQHFFQEDNAAEDPLGSYLKKPSSLVIPVATPEELTGLQTVKSIYTRGTGPVDPSALLAAETYVNNCGIGRNVDGSIKGRGMLGISNPDTLVLVSTHIQSLARAAQFNGDVNAKSKLLLFTEYILDQGIAEGGRNDMVTNSYTNVRAFPLGFLEALPLYTEPMRTDVINLLKWSNDYNKIYELNPTPGQNTDFLYLKVTFLMEIACALPSADEAVNDLKFIKYFLERNTDISQGDRDGIKPDGTGFHHTSNQVRYLYAFGGWVERAYSLKGTPFKVNKAAYDNMAFAFKNMFLQSSRGGLYSNAASGRVPFPASLPVSQTQLRQLVEIGGDIVGSSFEPDLASFYNYTYNVDFYGVAKGDFDNFYTSNYSNLGVLKRGNWTASMKGFNTIFKGTEIYPTENRYGRYQSYGALEILYNGSLEDTGYSLNGAGWDWNYMPGTTSVVLPFTELQPKTNNASEWQELDFSGALSLGRNGIFGMNFSQLDKGYYTPSSLKFKKSVFAFDNLLICLGSDISVGNNQGSVVSNLFQAISTTATPTMYVNSTVPQTGTLTVATL</sequence>
<dbReference type="GO" id="GO:0006027">
    <property type="term" value="P:glycosaminoglycan catabolic process"/>
    <property type="evidence" value="ECO:0007669"/>
    <property type="project" value="InterPro"/>
</dbReference>
<evidence type="ECO:0000256" key="4">
    <source>
        <dbReference type="ARBA" id="ARBA00022837"/>
    </source>
</evidence>
<dbReference type="GO" id="GO:0030246">
    <property type="term" value="F:carbohydrate binding"/>
    <property type="evidence" value="ECO:0007669"/>
    <property type="project" value="InterPro"/>
</dbReference>
<feature type="signal peptide" evidence="5">
    <location>
        <begin position="1"/>
        <end position="19"/>
    </location>
</feature>
<dbReference type="Pfam" id="PF09092">
    <property type="entry name" value="Lyase_N"/>
    <property type="match status" value="1"/>
</dbReference>
<name>A0A179DC10_9SPHI</name>
<dbReference type="SUPFAM" id="SSF48230">
    <property type="entry name" value="Chondroitin AC/alginate lyase"/>
    <property type="match status" value="1"/>
</dbReference>
<dbReference type="InterPro" id="IPR011013">
    <property type="entry name" value="Gal_mutarotase_sf_dom"/>
</dbReference>
<dbReference type="AlphaFoldDB" id="A0A179DC10"/>
<dbReference type="InterPro" id="IPR039174">
    <property type="entry name" value="Chondroitin_ABC_lyase"/>
</dbReference>
<dbReference type="GO" id="GO:0005975">
    <property type="term" value="P:carbohydrate metabolic process"/>
    <property type="evidence" value="ECO:0007669"/>
    <property type="project" value="InterPro"/>
</dbReference>
<evidence type="ECO:0000313" key="10">
    <source>
        <dbReference type="Proteomes" id="UP000078459"/>
    </source>
</evidence>
<dbReference type="InterPro" id="IPR003159">
    <property type="entry name" value="Lyase_8_central_dom"/>
</dbReference>
<keyword evidence="4" id="KW-0106">Calcium</keyword>
<reference evidence="9 10" key="2">
    <citation type="submission" date="2016-06" db="EMBL/GenBank/DDBJ databases">
        <title>Pedobacter psychrophilus sp. nov., isolated from Antarctic fragmentary rock.</title>
        <authorList>
            <person name="Svec P."/>
        </authorList>
    </citation>
    <scope>NUCLEOTIDE SEQUENCE [LARGE SCALE GENOMIC DNA]</scope>
    <source>
        <strain evidence="9 10">CCM 8644</strain>
    </source>
</reference>
<dbReference type="Proteomes" id="UP000078459">
    <property type="component" value="Unassembled WGS sequence"/>
</dbReference>
<organism evidence="9 10">
    <name type="scientific">Pedobacter psychrophilus</name>
    <dbReference type="NCBI Taxonomy" id="1826909"/>
    <lineage>
        <taxon>Bacteria</taxon>
        <taxon>Pseudomonadati</taxon>
        <taxon>Bacteroidota</taxon>
        <taxon>Sphingobacteriia</taxon>
        <taxon>Sphingobacteriales</taxon>
        <taxon>Sphingobacteriaceae</taxon>
        <taxon>Pedobacter</taxon>
    </lineage>
</organism>
<dbReference type="Pfam" id="PF09093">
    <property type="entry name" value="Lyase_catalyt"/>
    <property type="match status" value="1"/>
</dbReference>
<comment type="subunit">
    <text evidence="3">Monomer.</text>
</comment>
<evidence type="ECO:0000259" key="7">
    <source>
        <dbReference type="Pfam" id="PF09092"/>
    </source>
</evidence>
<dbReference type="RefSeq" id="WP_068823717.1">
    <property type="nucleotide sequence ID" value="NZ_LWHJ01000031.1"/>
</dbReference>
<keyword evidence="5" id="KW-0732">Signal</keyword>
<dbReference type="InterPro" id="IPR008979">
    <property type="entry name" value="Galactose-bd-like_sf"/>
</dbReference>
<keyword evidence="10" id="KW-1185">Reference proteome</keyword>
<evidence type="ECO:0008006" key="11">
    <source>
        <dbReference type="Google" id="ProtNLM"/>
    </source>
</evidence>
<evidence type="ECO:0000256" key="3">
    <source>
        <dbReference type="ARBA" id="ARBA00011245"/>
    </source>
</evidence>
<comment type="cofactor">
    <cofactor evidence="1">
        <name>Ca(2+)</name>
        <dbReference type="ChEBI" id="CHEBI:29108"/>
    </cofactor>
</comment>
<reference evidence="9 10" key="1">
    <citation type="submission" date="2016-04" db="EMBL/GenBank/DDBJ databases">
        <authorList>
            <person name="Evans L.H."/>
            <person name="Alamgir A."/>
            <person name="Owens N."/>
            <person name="Weber N.D."/>
            <person name="Virtaneva K."/>
            <person name="Barbian K."/>
            <person name="Babar A."/>
            <person name="Rosenke K."/>
        </authorList>
    </citation>
    <scope>NUCLEOTIDE SEQUENCE [LARGE SCALE GENOMIC DNA]</scope>
    <source>
        <strain evidence="9 10">CCM 8644</strain>
    </source>
</reference>
<feature type="domain" description="Polysaccharide lyase family 8 central" evidence="6">
    <location>
        <begin position="565"/>
        <end position="720"/>
    </location>
</feature>
<proteinExistence type="inferred from homology"/>
<dbReference type="InterPro" id="IPR015177">
    <property type="entry name" value="Lyase_catalyt"/>
</dbReference>
<comment type="caution">
    <text evidence="9">The sequence shown here is derived from an EMBL/GenBank/DDBJ whole genome shotgun (WGS) entry which is preliminary data.</text>
</comment>
<dbReference type="Gene3D" id="1.50.10.100">
    <property type="entry name" value="Chondroitin AC/alginate lyase"/>
    <property type="match status" value="1"/>
</dbReference>
<dbReference type="InterPro" id="IPR014718">
    <property type="entry name" value="GH-type_carb-bd"/>
</dbReference>